<dbReference type="Proteomes" id="UP000325081">
    <property type="component" value="Unassembled WGS sequence"/>
</dbReference>
<feature type="region of interest" description="Disordered" evidence="1">
    <location>
        <begin position="85"/>
        <end position="111"/>
    </location>
</feature>
<reference evidence="3" key="1">
    <citation type="journal article" date="2019" name="Curr. Biol.">
        <title>Genome Sequence of Striga asiatica Provides Insight into the Evolution of Plant Parasitism.</title>
        <authorList>
            <person name="Yoshida S."/>
            <person name="Kim S."/>
            <person name="Wafula E.K."/>
            <person name="Tanskanen J."/>
            <person name="Kim Y.M."/>
            <person name="Honaas L."/>
            <person name="Yang Z."/>
            <person name="Spallek T."/>
            <person name="Conn C.E."/>
            <person name="Ichihashi Y."/>
            <person name="Cheong K."/>
            <person name="Cui S."/>
            <person name="Der J.P."/>
            <person name="Gundlach H."/>
            <person name="Jiao Y."/>
            <person name="Hori C."/>
            <person name="Ishida J.K."/>
            <person name="Kasahara H."/>
            <person name="Kiba T."/>
            <person name="Kim M.S."/>
            <person name="Koo N."/>
            <person name="Laohavisit A."/>
            <person name="Lee Y.H."/>
            <person name="Lumba S."/>
            <person name="McCourt P."/>
            <person name="Mortimer J.C."/>
            <person name="Mutuku J.M."/>
            <person name="Nomura T."/>
            <person name="Sasaki-Sekimoto Y."/>
            <person name="Seto Y."/>
            <person name="Wang Y."/>
            <person name="Wakatake T."/>
            <person name="Sakakibara H."/>
            <person name="Demura T."/>
            <person name="Yamaguchi S."/>
            <person name="Yoneyama K."/>
            <person name="Manabe R.I."/>
            <person name="Nelson D.C."/>
            <person name="Schulman A.H."/>
            <person name="Timko M.P."/>
            <person name="dePamphilis C.W."/>
            <person name="Choi D."/>
            <person name="Shirasu K."/>
        </authorList>
    </citation>
    <scope>NUCLEOTIDE SEQUENCE [LARGE SCALE GENOMIC DNA]</scope>
    <source>
        <strain evidence="3">cv. UVA1</strain>
    </source>
</reference>
<evidence type="ECO:0000256" key="1">
    <source>
        <dbReference type="SAM" id="MobiDB-lite"/>
    </source>
</evidence>
<protein>
    <submittedName>
        <fullName evidence="2">Sec-independent protein translocase protein TatB</fullName>
    </submittedName>
</protein>
<feature type="compositionally biased region" description="Acidic residues" evidence="1">
    <location>
        <begin position="85"/>
        <end position="100"/>
    </location>
</feature>
<evidence type="ECO:0000313" key="3">
    <source>
        <dbReference type="Proteomes" id="UP000325081"/>
    </source>
</evidence>
<name>A0A5A7R5A2_STRAF</name>
<sequence length="111" mass="12150">MAICGGCFVEQSITEFILSHHANAIHEVVDETKGKFGVLRKLNHKLAEIILGTVLQLILGSPTMLPAVDVQSWLRVGGAVAVAGEDEVTEEDKNDENEFSDEQKKDEQDDS</sequence>
<proteinExistence type="predicted"/>
<evidence type="ECO:0000313" key="2">
    <source>
        <dbReference type="EMBL" id="GER52943.1"/>
    </source>
</evidence>
<organism evidence="2 3">
    <name type="scientific">Striga asiatica</name>
    <name type="common">Asiatic witchweed</name>
    <name type="synonym">Buchnera asiatica</name>
    <dbReference type="NCBI Taxonomy" id="4170"/>
    <lineage>
        <taxon>Eukaryota</taxon>
        <taxon>Viridiplantae</taxon>
        <taxon>Streptophyta</taxon>
        <taxon>Embryophyta</taxon>
        <taxon>Tracheophyta</taxon>
        <taxon>Spermatophyta</taxon>
        <taxon>Magnoliopsida</taxon>
        <taxon>eudicotyledons</taxon>
        <taxon>Gunneridae</taxon>
        <taxon>Pentapetalae</taxon>
        <taxon>asterids</taxon>
        <taxon>lamiids</taxon>
        <taxon>Lamiales</taxon>
        <taxon>Orobanchaceae</taxon>
        <taxon>Buchnereae</taxon>
        <taxon>Striga</taxon>
    </lineage>
</organism>
<accession>A0A5A7R5A2</accession>
<dbReference type="EMBL" id="BKCP01010514">
    <property type="protein sequence ID" value="GER52943.1"/>
    <property type="molecule type" value="Genomic_DNA"/>
</dbReference>
<comment type="caution">
    <text evidence="2">The sequence shown here is derived from an EMBL/GenBank/DDBJ whole genome shotgun (WGS) entry which is preliminary data.</text>
</comment>
<dbReference type="AlphaFoldDB" id="A0A5A7R5A2"/>
<gene>
    <name evidence="2" type="ORF">STAS_30423</name>
</gene>
<keyword evidence="3" id="KW-1185">Reference proteome</keyword>
<feature type="compositionally biased region" description="Basic and acidic residues" evidence="1">
    <location>
        <begin position="101"/>
        <end position="111"/>
    </location>
</feature>